<dbReference type="EMBL" id="GBRH01254074">
    <property type="protein sequence ID" value="JAD43821.1"/>
    <property type="molecule type" value="Transcribed_RNA"/>
</dbReference>
<name>A0A0A8ZYB0_ARUDO</name>
<accession>A0A0A8ZYB0</accession>
<organism evidence="1">
    <name type="scientific">Arundo donax</name>
    <name type="common">Giant reed</name>
    <name type="synonym">Donax arundinaceus</name>
    <dbReference type="NCBI Taxonomy" id="35708"/>
    <lineage>
        <taxon>Eukaryota</taxon>
        <taxon>Viridiplantae</taxon>
        <taxon>Streptophyta</taxon>
        <taxon>Embryophyta</taxon>
        <taxon>Tracheophyta</taxon>
        <taxon>Spermatophyta</taxon>
        <taxon>Magnoliopsida</taxon>
        <taxon>Liliopsida</taxon>
        <taxon>Poales</taxon>
        <taxon>Poaceae</taxon>
        <taxon>PACMAD clade</taxon>
        <taxon>Arundinoideae</taxon>
        <taxon>Arundineae</taxon>
        <taxon>Arundo</taxon>
    </lineage>
</organism>
<sequence>MSIMHYDTAQVVNPRGAITAKLTQRLS</sequence>
<proteinExistence type="predicted"/>
<reference evidence="1" key="1">
    <citation type="submission" date="2014-09" db="EMBL/GenBank/DDBJ databases">
        <authorList>
            <person name="Magalhaes I.L.F."/>
            <person name="Oliveira U."/>
            <person name="Santos F.R."/>
            <person name="Vidigal T.H.D.A."/>
            <person name="Brescovit A.D."/>
            <person name="Santos A.J."/>
        </authorList>
    </citation>
    <scope>NUCLEOTIDE SEQUENCE</scope>
    <source>
        <tissue evidence="1">Shoot tissue taken approximately 20 cm above the soil surface</tissue>
    </source>
</reference>
<reference evidence="1" key="2">
    <citation type="journal article" date="2015" name="Data Brief">
        <title>Shoot transcriptome of the giant reed, Arundo donax.</title>
        <authorList>
            <person name="Barrero R.A."/>
            <person name="Guerrero F.D."/>
            <person name="Moolhuijzen P."/>
            <person name="Goolsby J.A."/>
            <person name="Tidwell J."/>
            <person name="Bellgard S.E."/>
            <person name="Bellgard M.I."/>
        </authorList>
    </citation>
    <scope>NUCLEOTIDE SEQUENCE</scope>
    <source>
        <tissue evidence="1">Shoot tissue taken approximately 20 cm above the soil surface</tissue>
    </source>
</reference>
<protein>
    <submittedName>
        <fullName evidence="1">Uncharacterized protein</fullName>
    </submittedName>
</protein>
<evidence type="ECO:0000313" key="1">
    <source>
        <dbReference type="EMBL" id="JAD43821.1"/>
    </source>
</evidence>
<dbReference type="AlphaFoldDB" id="A0A0A8ZYB0"/>